<protein>
    <submittedName>
        <fullName evidence="2">Winged helix-turn-helix transcriptional regulator</fullName>
    </submittedName>
</protein>
<dbReference type="InterPro" id="IPR036390">
    <property type="entry name" value="WH_DNA-bd_sf"/>
</dbReference>
<sequence length="268" mass="27954">MTDGAHDGTTVLQSKRSATQYQILIEIAERQPAVSQQEIADSIGITSQAVSNYLQDLVENDFVQKHGRGRYEVTKEGVDWLITQTTDLREFVDHVSDDVIGEVEIETAIATTAIEDGQAVSLTMRDGVLHATPGEAGTATAVAVSAAEAGRDVGITDFDGVLEYDLGTVTIVSIPPIRDGGSSDVDHAAVAAEASDHDLLAVSGTEAVATAHAADLDIDIQFATAAAVAEAATKGLDVCLLAVADDLAGLTDTLRNGDAAFEIVEYDG</sequence>
<dbReference type="Pfam" id="PF12802">
    <property type="entry name" value="MarR_2"/>
    <property type="match status" value="1"/>
</dbReference>
<dbReference type="Gene3D" id="1.10.10.10">
    <property type="entry name" value="Winged helix-like DNA-binding domain superfamily/Winged helix DNA-binding domain"/>
    <property type="match status" value="1"/>
</dbReference>
<evidence type="ECO:0000259" key="1">
    <source>
        <dbReference type="SMART" id="SM00419"/>
    </source>
</evidence>
<dbReference type="EMBL" id="CP039375">
    <property type="protein sequence ID" value="QCD66596.1"/>
    <property type="molecule type" value="Genomic_DNA"/>
</dbReference>
<dbReference type="Proteomes" id="UP000297053">
    <property type="component" value="Chromosome"/>
</dbReference>
<dbReference type="RefSeq" id="WP_015763015.1">
    <property type="nucleotide sequence ID" value="NZ_CP039375.1"/>
</dbReference>
<dbReference type="PIRSF" id="PIRSF004955">
    <property type="entry name" value="HTH_arch"/>
    <property type="match status" value="1"/>
</dbReference>
<dbReference type="OMA" id="PHIKQKE"/>
<dbReference type="AlphaFoldDB" id="A0A4D6KNV4"/>
<feature type="domain" description="HTH crp-type" evidence="1">
    <location>
        <begin position="26"/>
        <end position="75"/>
    </location>
</feature>
<accession>A0A4D6KNV4</accession>
<evidence type="ECO:0000313" key="3">
    <source>
        <dbReference type="Proteomes" id="UP000297053"/>
    </source>
</evidence>
<dbReference type="PANTHER" id="PTHR43704:SF2">
    <property type="entry name" value="HTH CRP-TYPE DOMAIN-CONTAINING PROTEIN"/>
    <property type="match status" value="1"/>
</dbReference>
<dbReference type="GO" id="GO:0003677">
    <property type="term" value="F:DNA binding"/>
    <property type="evidence" value="ECO:0007669"/>
    <property type="project" value="InterPro"/>
</dbReference>
<dbReference type="PANTHER" id="PTHR43704">
    <property type="entry name" value="BSR5907 PROTEIN"/>
    <property type="match status" value="1"/>
</dbReference>
<dbReference type="KEGG" id="halz:E5139_13435"/>
<dbReference type="Pfam" id="PF25211">
    <property type="entry name" value="DUF7839"/>
    <property type="match status" value="1"/>
</dbReference>
<dbReference type="InterPro" id="IPR057161">
    <property type="entry name" value="DUF7839"/>
</dbReference>
<dbReference type="InterPro" id="IPR036388">
    <property type="entry name" value="WH-like_DNA-bd_sf"/>
</dbReference>
<evidence type="ECO:0000313" key="2">
    <source>
        <dbReference type="EMBL" id="QCD66596.1"/>
    </source>
</evidence>
<dbReference type="InterPro" id="IPR012318">
    <property type="entry name" value="HTH_CRP"/>
</dbReference>
<organism evidence="2 3">
    <name type="scientific">Halomicrobium mukohataei</name>
    <dbReference type="NCBI Taxonomy" id="57705"/>
    <lineage>
        <taxon>Archaea</taxon>
        <taxon>Methanobacteriati</taxon>
        <taxon>Methanobacteriota</taxon>
        <taxon>Stenosarchaea group</taxon>
        <taxon>Halobacteria</taxon>
        <taxon>Halobacteriales</taxon>
        <taxon>Haloarculaceae</taxon>
        <taxon>Halomicrobium</taxon>
    </lineage>
</organism>
<proteinExistence type="predicted"/>
<reference evidence="2 3" key="1">
    <citation type="submission" date="2019-04" db="EMBL/GenBank/DDBJ databases">
        <title>Complete genome sequence of Arthrobacter sp. ZXY-2 associated with effective atrazine degradation and salt adaptation.</title>
        <authorList>
            <person name="Zhao X."/>
        </authorList>
    </citation>
    <scope>NUCLEOTIDE SEQUENCE [LARGE SCALE GENOMIC DNA]</scope>
    <source>
        <strain evidence="3">ZP60</strain>
    </source>
</reference>
<dbReference type="GO" id="GO:0003700">
    <property type="term" value="F:DNA-binding transcription factor activity"/>
    <property type="evidence" value="ECO:0007669"/>
    <property type="project" value="InterPro"/>
</dbReference>
<name>A0A4D6KNV4_9EURY</name>
<dbReference type="SMART" id="SM00419">
    <property type="entry name" value="HTH_CRP"/>
    <property type="match status" value="1"/>
</dbReference>
<dbReference type="InterPro" id="IPR012015">
    <property type="entry name" value="UCP_HTH_arc"/>
</dbReference>
<dbReference type="InterPro" id="IPR000835">
    <property type="entry name" value="HTH_MarR-typ"/>
</dbReference>
<gene>
    <name evidence="2" type="ORF">E5139_13435</name>
</gene>
<dbReference type="GeneID" id="42179961"/>
<reference evidence="2 3" key="2">
    <citation type="submission" date="2019-04" db="EMBL/GenBank/DDBJ databases">
        <authorList>
            <person name="Yang S."/>
            <person name="Wei W."/>
        </authorList>
    </citation>
    <scope>NUCLEOTIDE SEQUENCE [LARGE SCALE GENOMIC DNA]</scope>
    <source>
        <strain evidence="3">ZP60</strain>
    </source>
</reference>
<dbReference type="CDD" id="cd00092">
    <property type="entry name" value="HTH_CRP"/>
    <property type="match status" value="1"/>
</dbReference>
<dbReference type="SUPFAM" id="SSF46785">
    <property type="entry name" value="Winged helix' DNA-binding domain"/>
    <property type="match status" value="1"/>
</dbReference>